<evidence type="ECO:0000313" key="11">
    <source>
        <dbReference type="Proteomes" id="UP000240530"/>
    </source>
</evidence>
<proteinExistence type="inferred from homology"/>
<evidence type="ECO:0000256" key="7">
    <source>
        <dbReference type="SAM" id="Phobius"/>
    </source>
</evidence>
<organism evidence="10 11">
    <name type="scientific">Photobacterium leiognathi subsp. mandapamensis</name>
    <name type="common">Photobacterium mandapamensis</name>
    <dbReference type="NCBI Taxonomy" id="48408"/>
    <lineage>
        <taxon>Bacteria</taxon>
        <taxon>Pseudomonadati</taxon>
        <taxon>Pseudomonadota</taxon>
        <taxon>Gammaproteobacteria</taxon>
        <taxon>Vibrionales</taxon>
        <taxon>Vibrionaceae</taxon>
        <taxon>Photobacterium</taxon>
    </lineage>
</organism>
<evidence type="ECO:0000256" key="6">
    <source>
        <dbReference type="ARBA" id="ARBA00043993"/>
    </source>
</evidence>
<evidence type="ECO:0000256" key="4">
    <source>
        <dbReference type="ARBA" id="ARBA00022989"/>
    </source>
</evidence>
<evidence type="ECO:0000259" key="8">
    <source>
        <dbReference type="Pfam" id="PF12805"/>
    </source>
</evidence>
<feature type="transmembrane region" description="Helical" evidence="7">
    <location>
        <begin position="444"/>
        <end position="462"/>
    </location>
</feature>
<feature type="domain" description="Integral membrane bound transporter" evidence="9">
    <location>
        <begin position="366"/>
        <end position="486"/>
    </location>
</feature>
<keyword evidence="3 7" id="KW-0812">Transmembrane</keyword>
<keyword evidence="5 7" id="KW-0472">Membrane</keyword>
<dbReference type="GO" id="GO:0005886">
    <property type="term" value="C:plasma membrane"/>
    <property type="evidence" value="ECO:0007669"/>
    <property type="project" value="UniProtKB-SubCell"/>
</dbReference>
<evidence type="ECO:0000256" key="1">
    <source>
        <dbReference type="ARBA" id="ARBA00004651"/>
    </source>
</evidence>
<evidence type="ECO:0000256" key="5">
    <source>
        <dbReference type="ARBA" id="ARBA00023136"/>
    </source>
</evidence>
<feature type="transmembrane region" description="Helical" evidence="7">
    <location>
        <begin position="83"/>
        <end position="100"/>
    </location>
</feature>
<accession>A0A2T3KTW0</accession>
<comment type="similarity">
    <text evidence="6">Belongs to the YccS/YhfK family.</text>
</comment>
<dbReference type="RefSeq" id="WP_107185334.1">
    <property type="nucleotide sequence ID" value="NZ_JAWQGC010000001.1"/>
</dbReference>
<dbReference type="Proteomes" id="UP000240530">
    <property type="component" value="Unassembled WGS sequence"/>
</dbReference>
<reference evidence="10 11" key="1">
    <citation type="submission" date="2018-03" db="EMBL/GenBank/DDBJ databases">
        <title>Whole genome sequencing of Histamine producing bacteria.</title>
        <authorList>
            <person name="Butler K."/>
        </authorList>
    </citation>
    <scope>NUCLEOTIDE SEQUENCE [LARGE SCALE GENOMIC DNA]</scope>
    <source>
        <strain evidence="10 11">Res.4.1</strain>
    </source>
</reference>
<gene>
    <name evidence="10" type="ORF">C0W93_12890</name>
</gene>
<feature type="domain" description="Integral membrane protein YccS N-terminal" evidence="8">
    <location>
        <begin position="60"/>
        <end position="314"/>
    </location>
</feature>
<keyword evidence="4 7" id="KW-1133">Transmembrane helix</keyword>
<feature type="transmembrane region" description="Helical" evidence="7">
    <location>
        <begin position="406"/>
        <end position="438"/>
    </location>
</feature>
<protein>
    <submittedName>
        <fullName evidence="10">FUSC family protein</fullName>
    </submittedName>
</protein>
<dbReference type="AlphaFoldDB" id="A0A2T3KTW0"/>
<dbReference type="PANTHER" id="PTHR30509:SF9">
    <property type="entry name" value="MULTIDRUG RESISTANCE PROTEIN MDTO"/>
    <property type="match status" value="1"/>
</dbReference>
<feature type="transmembrane region" description="Helical" evidence="7">
    <location>
        <begin position="15"/>
        <end position="44"/>
    </location>
</feature>
<evidence type="ECO:0000256" key="2">
    <source>
        <dbReference type="ARBA" id="ARBA00022475"/>
    </source>
</evidence>
<evidence type="ECO:0000259" key="9">
    <source>
        <dbReference type="Pfam" id="PF13515"/>
    </source>
</evidence>
<comment type="subcellular location">
    <subcellularLocation>
        <location evidence="1">Cell membrane</location>
        <topology evidence="1">Multi-pass membrane protein</topology>
    </subcellularLocation>
</comment>
<evidence type="ECO:0000313" key="10">
    <source>
        <dbReference type="EMBL" id="PSV10044.1"/>
    </source>
</evidence>
<name>A0A2T3KTW0_PHOLD</name>
<feature type="transmembrane region" description="Helical" evidence="7">
    <location>
        <begin position="131"/>
        <end position="151"/>
    </location>
</feature>
<dbReference type="EMBL" id="PYNS01000014">
    <property type="protein sequence ID" value="PSV10044.1"/>
    <property type="molecule type" value="Genomic_DNA"/>
</dbReference>
<dbReference type="InterPro" id="IPR049453">
    <property type="entry name" value="Memb_transporter_dom"/>
</dbReference>
<dbReference type="InterPro" id="IPR032692">
    <property type="entry name" value="YccS_N"/>
</dbReference>
<feature type="transmembrane region" description="Helical" evidence="7">
    <location>
        <begin position="474"/>
        <end position="495"/>
    </location>
</feature>
<keyword evidence="2" id="KW-1003">Cell membrane</keyword>
<feature type="transmembrane region" description="Helical" evidence="7">
    <location>
        <begin position="56"/>
        <end position="77"/>
    </location>
</feature>
<dbReference type="Pfam" id="PF12805">
    <property type="entry name" value="FUSC-like"/>
    <property type="match status" value="1"/>
</dbReference>
<sequence length="673" mass="76618">MWYSPSINLGLRASVIFIILISIGVASNQISSLMTALMTLPAALISGLDTAGPKRWVRFFITAIAWCLSILLCYTLLETELPLWLVYGGLAALFVCFAANGAFWGRLGMSCLLMAVVSLSLHNLNTEFLQYIYLVIGPLAFALLSWLWFAIWKHFALRVGLAAIYDSLGELIKQRTAILLGEHNEVKGQKLKYQLVELFEQAIQSESFRSQKQEVDPLRQELFLALDIFEGILASQTKNPELIYQFEHDVTKRELLLRWSECCQLQLKNKAAQFQHRKTSNNSYSCIAIAEQLIDAVKSELEQQARFKYWAATVKHISRRIELNEQSYERKIDIQPFQLTWHIPSLSHPIWRHVARVSFIFAAGAGVAETFKLIHPEWVLIPMIMVIQPTFAAIRSKIWHRCLGTITGLCIATVLIHIGIPTPYLLALVAVLLITAMLNIMRNYGIAIGCVTAILVLITQVMTSQGIDIVIPRIMDNVIGCLLVLVSYAVLWPQWRGNEIHDQALKSLGAAKALFLNSYQQLHQPMEQRAPSTLTQLRGKMLVEESSLELIYKEMLNEPQFTRRDPLYYEEMLNQYRLLSHYLCLLVPLVRKGTQQHVLKEWEAVITSSMDALINSVKTQSVVELPIIDEDLLQQHQDKSINERAAYELMWLSLMTVKQMHDLVRDKNTQAVS</sequence>
<dbReference type="Pfam" id="PF13515">
    <property type="entry name" value="FUSC_2"/>
    <property type="match status" value="1"/>
</dbReference>
<dbReference type="PANTHER" id="PTHR30509">
    <property type="entry name" value="P-HYDROXYBENZOIC ACID EFFLUX PUMP SUBUNIT-RELATED"/>
    <property type="match status" value="1"/>
</dbReference>
<comment type="caution">
    <text evidence="10">The sequence shown here is derived from an EMBL/GenBank/DDBJ whole genome shotgun (WGS) entry which is preliminary data.</text>
</comment>
<evidence type="ECO:0000256" key="3">
    <source>
        <dbReference type="ARBA" id="ARBA00022692"/>
    </source>
</evidence>